<accession>A0A218P7C4</accession>
<gene>
    <name evidence="2" type="ORF">A3L08_04700</name>
</gene>
<protein>
    <submittedName>
        <fullName evidence="2">Nuclease</fullName>
    </submittedName>
</protein>
<feature type="domain" description="PD-(D/E)XK endonuclease-like" evidence="1">
    <location>
        <begin position="50"/>
        <end position="213"/>
    </location>
</feature>
<dbReference type="EMBL" id="CP015102">
    <property type="protein sequence ID" value="ASJ06671.1"/>
    <property type="molecule type" value="Genomic_DNA"/>
</dbReference>
<sequence>MENPDRLETFNREIRNRIAGRRSPRKIWVTSLSFCLRKAALSTYLETFKYERTGEMLLGTLLHRWVQENVDLEEIEFEVPLEYEITDGWVLVGRADAILGDKVLEFKLKGFNPENGPGSLDEMEEPSKIWKEQLNAYLNMAGLEEGYIYVFDRDGLDFRHFKVEREGEAFSKMLGRARVVINGVEALEQGKFPAWIRPRYSRECESCIFRPICGAIDKPWEKSR</sequence>
<dbReference type="PANTHER" id="PTHR36531">
    <property type="entry name" value="CRISPR-ASSOCIATED EXONUCLEASE CAS4"/>
    <property type="match status" value="1"/>
</dbReference>
<evidence type="ECO:0000259" key="1">
    <source>
        <dbReference type="Pfam" id="PF12705"/>
    </source>
</evidence>
<keyword evidence="3" id="KW-1185">Reference proteome</keyword>
<dbReference type="RefSeq" id="WP_088853927.1">
    <property type="nucleotide sequence ID" value="NZ_CP015102.1"/>
</dbReference>
<proteinExistence type="predicted"/>
<organism evidence="2 3">
    <name type="scientific">Thermococcus pacificus</name>
    <dbReference type="NCBI Taxonomy" id="71998"/>
    <lineage>
        <taxon>Archaea</taxon>
        <taxon>Methanobacteriati</taxon>
        <taxon>Methanobacteriota</taxon>
        <taxon>Thermococci</taxon>
        <taxon>Thermococcales</taxon>
        <taxon>Thermococcaceae</taxon>
        <taxon>Thermococcus</taxon>
    </lineage>
</organism>
<reference evidence="2 3" key="1">
    <citation type="submission" date="2016-04" db="EMBL/GenBank/DDBJ databases">
        <title>Complete genome sequence of Thermococcus pacificus type strain P4.</title>
        <authorList>
            <person name="Oger P.M."/>
        </authorList>
    </citation>
    <scope>NUCLEOTIDE SEQUENCE [LARGE SCALE GENOMIC DNA]</scope>
    <source>
        <strain evidence="2 3">P-4</strain>
    </source>
</reference>
<dbReference type="OrthoDB" id="10444at2157"/>
<evidence type="ECO:0000313" key="3">
    <source>
        <dbReference type="Proteomes" id="UP000197418"/>
    </source>
</evidence>
<evidence type="ECO:0000313" key="2">
    <source>
        <dbReference type="EMBL" id="ASJ06671.1"/>
    </source>
</evidence>
<dbReference type="Pfam" id="PF12705">
    <property type="entry name" value="PDDEXK_1"/>
    <property type="match status" value="1"/>
</dbReference>
<dbReference type="InterPro" id="IPR011604">
    <property type="entry name" value="PDDEXK-like_dom_sf"/>
</dbReference>
<dbReference type="PANTHER" id="PTHR36531:SF2">
    <property type="entry name" value="CRISPR-ASSOCIATED EXONUCLEASE CAS4"/>
    <property type="match status" value="1"/>
</dbReference>
<dbReference type="AlphaFoldDB" id="A0A218P7C4"/>
<dbReference type="Proteomes" id="UP000197418">
    <property type="component" value="Chromosome"/>
</dbReference>
<name>A0A218P7C4_9EURY</name>
<dbReference type="InterPro" id="IPR051827">
    <property type="entry name" value="Cas4_exonuclease"/>
</dbReference>
<dbReference type="GeneID" id="33315544"/>
<dbReference type="Gene3D" id="3.90.320.10">
    <property type="match status" value="1"/>
</dbReference>
<dbReference type="KEGG" id="tpaf:A3L08_04700"/>
<dbReference type="InterPro" id="IPR038726">
    <property type="entry name" value="PDDEXK_AddAB-type"/>
</dbReference>